<dbReference type="Pfam" id="PF13843">
    <property type="entry name" value="DDE_Tnp_1_7"/>
    <property type="match status" value="1"/>
</dbReference>
<reference evidence="3" key="2">
    <citation type="journal article" date="2017" name="J. Med. Entomol.">
        <title>Transcriptome Analysis of the Triatoma infestans (Hemiptera: Reduviidae) Integument.</title>
        <authorList>
            <person name="Calderon-Fernandez G.M."/>
            <person name="Moriconi D.E."/>
            <person name="Dulbecco A.B."/>
            <person name="Juarez M.P."/>
        </authorList>
    </citation>
    <scope>NUCLEOTIDE SEQUENCE</scope>
    <source>
        <strain evidence="3">Int1</strain>
        <tissue evidence="3">Integument</tissue>
    </source>
</reference>
<protein>
    <submittedName>
        <fullName evidence="3">Zinc finger mym-type protein 2 isoform x1</fullName>
    </submittedName>
</protein>
<feature type="region of interest" description="Disordered" evidence="1">
    <location>
        <begin position="1"/>
        <end position="20"/>
    </location>
</feature>
<organism evidence="3">
    <name type="scientific">Triatoma infestans</name>
    <name type="common">Assassin bug</name>
    <dbReference type="NCBI Taxonomy" id="30076"/>
    <lineage>
        <taxon>Eukaryota</taxon>
        <taxon>Metazoa</taxon>
        <taxon>Ecdysozoa</taxon>
        <taxon>Arthropoda</taxon>
        <taxon>Hexapoda</taxon>
        <taxon>Insecta</taxon>
        <taxon>Pterygota</taxon>
        <taxon>Neoptera</taxon>
        <taxon>Paraneoptera</taxon>
        <taxon>Hemiptera</taxon>
        <taxon>Heteroptera</taxon>
        <taxon>Panheteroptera</taxon>
        <taxon>Cimicomorpha</taxon>
        <taxon>Reduviidae</taxon>
        <taxon>Triatominae</taxon>
        <taxon>Triatoma</taxon>
    </lineage>
</organism>
<name>A0A170XGW9_TRIIF</name>
<evidence type="ECO:0000259" key="2">
    <source>
        <dbReference type="Pfam" id="PF13843"/>
    </source>
</evidence>
<accession>A0A170XGW9</accession>
<evidence type="ECO:0000313" key="3">
    <source>
        <dbReference type="EMBL" id="JAR98853.1"/>
    </source>
</evidence>
<feature type="domain" description="PiggyBac transposable element-derived protein" evidence="2">
    <location>
        <begin position="60"/>
        <end position="152"/>
    </location>
</feature>
<reference evidence="3" key="1">
    <citation type="submission" date="2016-04" db="EMBL/GenBank/DDBJ databases">
        <authorList>
            <person name="Calderon-Fernandez G.M.Sr."/>
        </authorList>
    </citation>
    <scope>NUCLEOTIDE SEQUENCE</scope>
    <source>
        <strain evidence="3">Int1</strain>
        <tissue evidence="3">Integument</tissue>
    </source>
</reference>
<dbReference type="AlphaFoldDB" id="A0A170XGW9"/>
<evidence type="ECO:0000256" key="1">
    <source>
        <dbReference type="SAM" id="MobiDB-lite"/>
    </source>
</evidence>
<dbReference type="PANTHER" id="PTHR46599">
    <property type="entry name" value="PIGGYBAC TRANSPOSABLE ELEMENT-DERIVED PROTEIN 4"/>
    <property type="match status" value="1"/>
</dbReference>
<dbReference type="PANTHER" id="PTHR46599:SF3">
    <property type="entry name" value="PIGGYBAC TRANSPOSABLE ELEMENT-DERIVED PROTEIN 4"/>
    <property type="match status" value="1"/>
</dbReference>
<dbReference type="EMBL" id="GEMB01004424">
    <property type="protein sequence ID" value="JAR98853.1"/>
    <property type="molecule type" value="Transcribed_RNA"/>
</dbReference>
<feature type="non-terminal residue" evidence="3">
    <location>
        <position position="152"/>
    </location>
</feature>
<proteinExistence type="predicted"/>
<dbReference type="InterPro" id="IPR029526">
    <property type="entry name" value="PGBD"/>
</dbReference>
<sequence length="152" mass="17680">MITTRDDNANSTEDESSLEEAGTHGLVNVYKWGPCKDSPINFQFHGQSGLQINNVSLSEPYDIYKQFVTDDVVDLIVRETNRYASQLIQSKPLRPRSLMHKWVGTNRQEIKHFLGILLIMGINKLPKMRLYWSCNDIYSNERIKKAMTRNRF</sequence>